<dbReference type="RefSeq" id="WP_050668200.1">
    <property type="nucleotide sequence ID" value="NZ_LAIR01000002.1"/>
</dbReference>
<dbReference type="InterPro" id="IPR049082">
    <property type="entry name" value="T7SS_signal"/>
</dbReference>
<evidence type="ECO:0000313" key="2">
    <source>
        <dbReference type="EMBL" id="KNX36000.1"/>
    </source>
</evidence>
<dbReference type="SUPFAM" id="SSF140453">
    <property type="entry name" value="EsxAB dimer-like"/>
    <property type="match status" value="1"/>
</dbReference>
<dbReference type="Gene3D" id="1.10.287.1060">
    <property type="entry name" value="ESAT-6-like"/>
    <property type="match status" value="1"/>
</dbReference>
<proteinExistence type="predicted"/>
<accession>A0A0L6CEL1</accession>
<feature type="domain" description="Putative T7SS secretion signal" evidence="1">
    <location>
        <begin position="4"/>
        <end position="79"/>
    </location>
</feature>
<protein>
    <recommendedName>
        <fullName evidence="1">Putative T7SS secretion signal domain-containing protein</fullName>
    </recommendedName>
</protein>
<keyword evidence="3" id="KW-1185">Reference proteome</keyword>
<dbReference type="Pfam" id="PF21725">
    <property type="entry name" value="T7SS_signal"/>
    <property type="match status" value="1"/>
</dbReference>
<evidence type="ECO:0000313" key="3">
    <source>
        <dbReference type="Proteomes" id="UP000037397"/>
    </source>
</evidence>
<dbReference type="InterPro" id="IPR036689">
    <property type="entry name" value="ESAT-6-like_sf"/>
</dbReference>
<gene>
    <name evidence="2" type="ORF">VV01_00645</name>
</gene>
<sequence>MTDDPQQIRDAARTVERLARDARSAQRGLIRAGCSSWKGVGADRYRTRLHDRAREFGSRADDLDELARRLTAHASAVERHERTLSRLVPRPHGMDLDGVVDAARSWQSAAVRS</sequence>
<organism evidence="2 3">
    <name type="scientific">Luteipulveratus halotolerans</name>
    <dbReference type="NCBI Taxonomy" id="1631356"/>
    <lineage>
        <taxon>Bacteria</taxon>
        <taxon>Bacillati</taxon>
        <taxon>Actinomycetota</taxon>
        <taxon>Actinomycetes</taxon>
        <taxon>Micrococcales</taxon>
        <taxon>Dermacoccaceae</taxon>
        <taxon>Luteipulveratus</taxon>
    </lineage>
</organism>
<dbReference type="Proteomes" id="UP000037397">
    <property type="component" value="Unassembled WGS sequence"/>
</dbReference>
<dbReference type="AlphaFoldDB" id="A0A0L6CEL1"/>
<evidence type="ECO:0000259" key="1">
    <source>
        <dbReference type="Pfam" id="PF21725"/>
    </source>
</evidence>
<dbReference type="EMBL" id="LAIR01000002">
    <property type="protein sequence ID" value="KNX36000.1"/>
    <property type="molecule type" value="Genomic_DNA"/>
</dbReference>
<reference evidence="3" key="1">
    <citation type="submission" date="2015-03" db="EMBL/GenBank/DDBJ databases">
        <title>Luteipulveratus halotolerans sp. nov., a novel actinobacterium (Dermacoccaceae) from Sarawak, Malaysia.</title>
        <authorList>
            <person name="Juboi H."/>
            <person name="Basik A."/>
            <person name="Shamsul S.S."/>
            <person name="Arnold P."/>
            <person name="Schmitt E.K."/>
            <person name="Sanglier J.-J."/>
            <person name="Yeo T."/>
        </authorList>
    </citation>
    <scope>NUCLEOTIDE SEQUENCE [LARGE SCALE GENOMIC DNA]</scope>
    <source>
        <strain evidence="3">C296001</strain>
    </source>
</reference>
<dbReference type="OrthoDB" id="5149694at2"/>
<comment type="caution">
    <text evidence="2">The sequence shown here is derived from an EMBL/GenBank/DDBJ whole genome shotgun (WGS) entry which is preliminary data.</text>
</comment>
<name>A0A0L6CEL1_9MICO</name>